<proteinExistence type="predicted"/>
<dbReference type="InterPro" id="IPR011855">
    <property type="entry name" value="Phgtail_TP901_1"/>
</dbReference>
<dbReference type="EMBL" id="CP006650">
    <property type="protein sequence ID" value="AGT08349.1"/>
    <property type="molecule type" value="Genomic_DNA"/>
</dbReference>
<dbReference type="eggNOG" id="COG5437">
    <property type="taxonomic scope" value="Bacteria"/>
</dbReference>
<reference evidence="1 2" key="1">
    <citation type="journal article" date="2014" name="BMC Genomics">
        <title>Architecture and functions of a multipartite genome of the methylotrophic bacterium Paracoccus aminophilus JCM 7686, containing primary and secondary chromids.</title>
        <authorList>
            <person name="Dziewit L."/>
            <person name="Czarnecki J."/>
            <person name="Wibberg D."/>
            <person name="Radlinska M."/>
            <person name="Mrozek P."/>
            <person name="Szymczak M."/>
            <person name="Schluter A."/>
            <person name="Puhler A."/>
            <person name="Bartosik D."/>
        </authorList>
    </citation>
    <scope>NUCLEOTIDE SEQUENCE [LARGE SCALE GENOMIC DNA]</scope>
    <source>
        <strain evidence="1">JCM 7686</strain>
    </source>
</reference>
<dbReference type="KEGG" id="pami:JCM7686_1247"/>
<dbReference type="Proteomes" id="UP000015480">
    <property type="component" value="Chromosome"/>
</dbReference>
<dbReference type="STRING" id="1367847.JCM7686_1247"/>
<organism evidence="1 2">
    <name type="scientific">Paracoccus aminophilus JCM 7686</name>
    <dbReference type="NCBI Taxonomy" id="1367847"/>
    <lineage>
        <taxon>Bacteria</taxon>
        <taxon>Pseudomonadati</taxon>
        <taxon>Pseudomonadota</taxon>
        <taxon>Alphaproteobacteria</taxon>
        <taxon>Rhodobacterales</taxon>
        <taxon>Paracoccaceae</taxon>
        <taxon>Paracoccus</taxon>
    </lineage>
</organism>
<gene>
    <name evidence="1" type="ORF">JCM7686_1247</name>
</gene>
<evidence type="ECO:0000313" key="2">
    <source>
        <dbReference type="Proteomes" id="UP000015480"/>
    </source>
</evidence>
<dbReference type="HOGENOM" id="CLU_148610_0_0_5"/>
<protein>
    <submittedName>
        <fullName evidence="1">Phage major tail protein</fullName>
    </submittedName>
</protein>
<accession>S5XM48</accession>
<dbReference type="PATRIC" id="fig|1367847.3.peg.1220"/>
<dbReference type="AlphaFoldDB" id="S5XM48"/>
<name>S5XM48_PARAH</name>
<evidence type="ECO:0000313" key="1">
    <source>
        <dbReference type="EMBL" id="AGT08349.1"/>
    </source>
</evidence>
<sequence length="150" mass="16190">MAKPKTYSGSLVAIYLEGAVAGQFTRPCGLTQHSVSFTKNMNEVDVPDCDDPDLPAWIEREVSSLDFSGNGSGVLAVGAVDTWWEAFESKESIPARVYIGKPDDVQNGRYWAGNIHVSSFEVTGNKGEKAQVSIAFASDGEMTFHNITAP</sequence>
<dbReference type="Pfam" id="PF06199">
    <property type="entry name" value="Phage_tail_2"/>
    <property type="match status" value="1"/>
</dbReference>
<dbReference type="OrthoDB" id="7375409at2"/>
<keyword evidence="2" id="KW-1185">Reference proteome</keyword>
<dbReference type="RefSeq" id="WP_020949987.1">
    <property type="nucleotide sequence ID" value="NC_022041.1"/>
</dbReference>